<evidence type="ECO:0000313" key="2">
    <source>
        <dbReference type="Proteomes" id="UP001139887"/>
    </source>
</evidence>
<reference evidence="1" key="1">
    <citation type="submission" date="2022-07" db="EMBL/GenBank/DDBJ databases">
        <title>Phylogenomic reconstructions and comparative analyses of Kickxellomycotina fungi.</title>
        <authorList>
            <person name="Reynolds N.K."/>
            <person name="Stajich J.E."/>
            <person name="Barry K."/>
            <person name="Grigoriev I.V."/>
            <person name="Crous P."/>
            <person name="Smith M.E."/>
        </authorList>
    </citation>
    <scope>NUCLEOTIDE SEQUENCE</scope>
    <source>
        <strain evidence="1">NRRL 1566</strain>
    </source>
</reference>
<dbReference type="EMBL" id="JANBUW010000067">
    <property type="protein sequence ID" value="KAJ2849634.1"/>
    <property type="molecule type" value="Genomic_DNA"/>
</dbReference>
<comment type="caution">
    <text evidence="1">The sequence shown here is derived from an EMBL/GenBank/DDBJ whole genome shotgun (WGS) entry which is preliminary data.</text>
</comment>
<dbReference type="Proteomes" id="UP001139887">
    <property type="component" value="Unassembled WGS sequence"/>
</dbReference>
<proteinExistence type="predicted"/>
<keyword evidence="2" id="KW-1185">Reference proteome</keyword>
<evidence type="ECO:0000313" key="1">
    <source>
        <dbReference type="EMBL" id="KAJ2849634.1"/>
    </source>
</evidence>
<protein>
    <submittedName>
        <fullName evidence="1">Uncharacterized protein</fullName>
    </submittedName>
</protein>
<gene>
    <name evidence="1" type="ORF">IWW36_002497</name>
</gene>
<organism evidence="1 2">
    <name type="scientific">Coemansia brasiliensis</name>
    <dbReference type="NCBI Taxonomy" id="2650707"/>
    <lineage>
        <taxon>Eukaryota</taxon>
        <taxon>Fungi</taxon>
        <taxon>Fungi incertae sedis</taxon>
        <taxon>Zoopagomycota</taxon>
        <taxon>Kickxellomycotina</taxon>
        <taxon>Kickxellomycetes</taxon>
        <taxon>Kickxellales</taxon>
        <taxon>Kickxellaceae</taxon>
        <taxon>Coemansia</taxon>
    </lineage>
</organism>
<dbReference type="AlphaFoldDB" id="A0A9W8I722"/>
<accession>A0A9W8I722</accession>
<feature type="non-terminal residue" evidence="1">
    <location>
        <position position="85"/>
    </location>
</feature>
<name>A0A9W8I722_9FUNG</name>
<sequence>MIVQYEVLEKEAGIKMTPQHKAMELLTCVPREVMVAIVSTNITNKTIDYNLVVALAKNYIAIQSANLMQVDTIKAKQDEEDHQEP</sequence>